<evidence type="ECO:0000313" key="3">
    <source>
        <dbReference type="Proteomes" id="UP000601435"/>
    </source>
</evidence>
<feature type="non-terminal residue" evidence="2">
    <location>
        <position position="54"/>
    </location>
</feature>
<accession>A0A812ZVF6</accession>
<organism evidence="2 3">
    <name type="scientific">Symbiodinium necroappetens</name>
    <dbReference type="NCBI Taxonomy" id="1628268"/>
    <lineage>
        <taxon>Eukaryota</taxon>
        <taxon>Sar</taxon>
        <taxon>Alveolata</taxon>
        <taxon>Dinophyceae</taxon>
        <taxon>Suessiales</taxon>
        <taxon>Symbiodiniaceae</taxon>
        <taxon>Symbiodinium</taxon>
    </lineage>
</organism>
<gene>
    <name evidence="2" type="primary">HISN7</name>
    <name evidence="2" type="ORF">SNEC2469_LOCUS25573</name>
</gene>
<comment type="caution">
    <text evidence="2">The sequence shown here is derived from an EMBL/GenBank/DDBJ whole genome shotgun (WGS) entry which is preliminary data.</text>
</comment>
<keyword evidence="3" id="KW-1185">Reference proteome</keyword>
<sequence>EPVAAEGGPATTPALLHHAGPAQSQEDPQSTGGVSTNDEEREDDEWDLVSPVSE</sequence>
<dbReference type="Proteomes" id="UP000601435">
    <property type="component" value="Unassembled WGS sequence"/>
</dbReference>
<proteinExistence type="predicted"/>
<evidence type="ECO:0000313" key="2">
    <source>
        <dbReference type="EMBL" id="CAE7841890.1"/>
    </source>
</evidence>
<evidence type="ECO:0000256" key="1">
    <source>
        <dbReference type="SAM" id="MobiDB-lite"/>
    </source>
</evidence>
<protein>
    <submittedName>
        <fullName evidence="2">HISN7 protein</fullName>
    </submittedName>
</protein>
<feature type="non-terminal residue" evidence="2">
    <location>
        <position position="1"/>
    </location>
</feature>
<reference evidence="2" key="1">
    <citation type="submission" date="2021-02" db="EMBL/GenBank/DDBJ databases">
        <authorList>
            <person name="Dougan E. K."/>
            <person name="Rhodes N."/>
            <person name="Thang M."/>
            <person name="Chan C."/>
        </authorList>
    </citation>
    <scope>NUCLEOTIDE SEQUENCE</scope>
</reference>
<dbReference type="EMBL" id="CAJNJA010050598">
    <property type="protein sequence ID" value="CAE7841890.1"/>
    <property type="molecule type" value="Genomic_DNA"/>
</dbReference>
<dbReference type="AlphaFoldDB" id="A0A812ZVF6"/>
<name>A0A812ZVF6_9DINO</name>
<feature type="compositionally biased region" description="Polar residues" evidence="1">
    <location>
        <begin position="22"/>
        <end position="36"/>
    </location>
</feature>
<feature type="compositionally biased region" description="Acidic residues" evidence="1">
    <location>
        <begin position="37"/>
        <end position="47"/>
    </location>
</feature>
<feature type="region of interest" description="Disordered" evidence="1">
    <location>
        <begin position="1"/>
        <end position="54"/>
    </location>
</feature>